<evidence type="ECO:0000313" key="1">
    <source>
        <dbReference type="EMBL" id="EFX72346.1"/>
    </source>
</evidence>
<organism evidence="1 2">
    <name type="scientific">Daphnia pulex</name>
    <name type="common">Water flea</name>
    <dbReference type="NCBI Taxonomy" id="6669"/>
    <lineage>
        <taxon>Eukaryota</taxon>
        <taxon>Metazoa</taxon>
        <taxon>Ecdysozoa</taxon>
        <taxon>Arthropoda</taxon>
        <taxon>Crustacea</taxon>
        <taxon>Branchiopoda</taxon>
        <taxon>Diplostraca</taxon>
        <taxon>Cladocera</taxon>
        <taxon>Anomopoda</taxon>
        <taxon>Daphniidae</taxon>
        <taxon>Daphnia</taxon>
    </lineage>
</organism>
<keyword evidence="2" id="KW-1185">Reference proteome</keyword>
<reference evidence="1 2" key="1">
    <citation type="journal article" date="2011" name="Science">
        <title>The ecoresponsive genome of Daphnia pulex.</title>
        <authorList>
            <person name="Colbourne J.K."/>
            <person name="Pfrender M.E."/>
            <person name="Gilbert D."/>
            <person name="Thomas W.K."/>
            <person name="Tucker A."/>
            <person name="Oakley T.H."/>
            <person name="Tokishita S."/>
            <person name="Aerts A."/>
            <person name="Arnold G.J."/>
            <person name="Basu M.K."/>
            <person name="Bauer D.J."/>
            <person name="Caceres C.E."/>
            <person name="Carmel L."/>
            <person name="Casola C."/>
            <person name="Choi J.H."/>
            <person name="Detter J.C."/>
            <person name="Dong Q."/>
            <person name="Dusheyko S."/>
            <person name="Eads B.D."/>
            <person name="Frohlich T."/>
            <person name="Geiler-Samerotte K.A."/>
            <person name="Gerlach D."/>
            <person name="Hatcher P."/>
            <person name="Jogdeo S."/>
            <person name="Krijgsveld J."/>
            <person name="Kriventseva E.V."/>
            <person name="Kultz D."/>
            <person name="Laforsch C."/>
            <person name="Lindquist E."/>
            <person name="Lopez J."/>
            <person name="Manak J.R."/>
            <person name="Muller J."/>
            <person name="Pangilinan J."/>
            <person name="Patwardhan R.P."/>
            <person name="Pitluck S."/>
            <person name="Pritham E.J."/>
            <person name="Rechtsteiner A."/>
            <person name="Rho M."/>
            <person name="Rogozin I.B."/>
            <person name="Sakarya O."/>
            <person name="Salamov A."/>
            <person name="Schaack S."/>
            <person name="Shapiro H."/>
            <person name="Shiga Y."/>
            <person name="Skalitzky C."/>
            <person name="Smith Z."/>
            <person name="Souvorov A."/>
            <person name="Sung W."/>
            <person name="Tang Z."/>
            <person name="Tsuchiya D."/>
            <person name="Tu H."/>
            <person name="Vos H."/>
            <person name="Wang M."/>
            <person name="Wolf Y.I."/>
            <person name="Yamagata H."/>
            <person name="Yamada T."/>
            <person name="Ye Y."/>
            <person name="Shaw J.R."/>
            <person name="Andrews J."/>
            <person name="Crease T.J."/>
            <person name="Tang H."/>
            <person name="Lucas S.M."/>
            <person name="Robertson H.M."/>
            <person name="Bork P."/>
            <person name="Koonin E.V."/>
            <person name="Zdobnov E.M."/>
            <person name="Grigoriev I.V."/>
            <person name="Lynch M."/>
            <person name="Boore J.L."/>
        </authorList>
    </citation>
    <scope>NUCLEOTIDE SEQUENCE [LARGE SCALE GENOMIC DNA]</scope>
</reference>
<accession>E9H7B0</accession>
<sequence length="286" mass="32096">MAVACERAYMDLLCFKNFFKVSKSKRIRNVYGSANRLWDQFYALLACTPPGNHGYVGMFFGRAGDHAQDSSPAILESLTAVAMVGTLAKTVTKMSFSARGALNFLIKSYKEAVYGEGTPISLTYGLIANENITALHKVCLFYRRPDLGDVIDQLLNAKATCINYEAMLKRKVLYLIALHSRLTGADPNRQLISMANKNITDSFGKNVLEYLKEFGERKVRAICFGCQSVGPPELAPTLVKDLTKKERIRLRQPEKFDGIVELGNAICWTRVLSPYVTFLYEDQLYK</sequence>
<evidence type="ECO:0000313" key="2">
    <source>
        <dbReference type="Proteomes" id="UP000000305"/>
    </source>
</evidence>
<dbReference type="InParanoid" id="E9H7B0"/>
<dbReference type="Proteomes" id="UP000000305">
    <property type="component" value="Unassembled WGS sequence"/>
</dbReference>
<dbReference type="EMBL" id="GL732600">
    <property type="protein sequence ID" value="EFX72346.1"/>
    <property type="molecule type" value="Genomic_DNA"/>
</dbReference>
<dbReference type="AlphaFoldDB" id="E9H7B0"/>
<dbReference type="Gene3D" id="3.30.420.40">
    <property type="match status" value="1"/>
</dbReference>
<dbReference type="HOGENOM" id="CLU_974065_0_0_1"/>
<dbReference type="KEGG" id="dpx:DAPPUDRAFT_326289"/>
<gene>
    <name evidence="1" type="ORF">DAPPUDRAFT_326289</name>
</gene>
<name>E9H7B0_DAPPU</name>
<proteinExistence type="predicted"/>
<protein>
    <submittedName>
        <fullName evidence="1">Uncharacterized protein</fullName>
    </submittedName>
</protein>